<evidence type="ECO:0000256" key="5">
    <source>
        <dbReference type="ARBA" id="ARBA00022499"/>
    </source>
</evidence>
<evidence type="ECO:0000256" key="1">
    <source>
        <dbReference type="ARBA" id="ARBA00004300"/>
    </source>
</evidence>
<keyword evidence="6" id="KW-0597">Phosphoprotein</keyword>
<comment type="subcellular location">
    <subcellularLocation>
        <location evidence="1">Cytoplasm</location>
        <location evidence="1">Cytoskeleton</location>
        <location evidence="1">Microtubule organizing center</location>
        <location evidence="1">Centrosome</location>
    </subcellularLocation>
    <subcellularLocation>
        <location evidence="2">Cytoplasm</location>
        <location evidence="2">Cytoskeleton</location>
        <location evidence="2">Stress fiber</location>
    </subcellularLocation>
    <subcellularLocation>
        <location evidence="3">Cytoplasm</location>
        <location evidence="3">Myofibril</location>
    </subcellularLocation>
</comment>
<accession>A0AAF0E191</accession>
<evidence type="ECO:0000256" key="9">
    <source>
        <dbReference type="ARBA" id="ARBA00023054"/>
    </source>
</evidence>
<evidence type="ECO:0000256" key="8">
    <source>
        <dbReference type="ARBA" id="ARBA00022990"/>
    </source>
</evidence>
<keyword evidence="5" id="KW-1017">Isopeptide bond</keyword>
<dbReference type="GO" id="GO:0001725">
    <property type="term" value="C:stress fiber"/>
    <property type="evidence" value="ECO:0007669"/>
    <property type="project" value="UniProtKB-SubCell"/>
</dbReference>
<dbReference type="GO" id="GO:0005869">
    <property type="term" value="C:dynactin complex"/>
    <property type="evidence" value="ECO:0007669"/>
    <property type="project" value="InterPro"/>
</dbReference>
<evidence type="ECO:0000256" key="2">
    <source>
        <dbReference type="ARBA" id="ARBA00004529"/>
    </source>
</evidence>
<evidence type="ECO:0000256" key="6">
    <source>
        <dbReference type="ARBA" id="ARBA00022553"/>
    </source>
</evidence>
<feature type="region of interest" description="Disordered" evidence="14">
    <location>
        <begin position="207"/>
        <end position="240"/>
    </location>
</feature>
<keyword evidence="4" id="KW-0963">Cytoplasm</keyword>
<keyword evidence="16" id="KW-1185">Reference proteome</keyword>
<protein>
    <recommendedName>
        <fullName evidence="12">Dynactin subunit 4</fullName>
    </recommendedName>
</protein>
<evidence type="ECO:0000256" key="12">
    <source>
        <dbReference type="ARBA" id="ARBA00034864"/>
    </source>
</evidence>
<dbReference type="InterPro" id="IPR008603">
    <property type="entry name" value="DCTN4"/>
</dbReference>
<dbReference type="EMBL" id="CP119941">
    <property type="protein sequence ID" value="WFD04448.1"/>
    <property type="molecule type" value="Genomic_DNA"/>
</dbReference>
<gene>
    <name evidence="15" type="ORF">MOBT1_003158</name>
</gene>
<dbReference type="PANTHER" id="PTHR13034">
    <property type="entry name" value="DYNACTIN P62 SUBUNIT"/>
    <property type="match status" value="1"/>
</dbReference>
<sequence length="427" mass="46711">MATYQCSCAYDDLRTARQRADVPAAWPAVTQPGVPLSALYFCEDCYELRCNDCVAWDVSSCYCPHCLYEVPSTSVQAQKAQCARSCFTCPECAHLLSIHGSDPPRQGVALTSPEASQGVPPFFFACTSCLWDSKRIGIAADKPGELNGTPLPHTAIMPSATEPTPEQRVFDELGAHLAQLVRPPAPPTPSVPRVLADLPALPARYWQGKPAPSPAAPDELPAPELHTTRAQQKQAAREARRAEYVARQRTPDGSGALVRLAQRYAMPLEQPYETSALRPQRVRLLAKLSKRCAECRHILVRPELRTSSSRYKLRLLAKEFLPSLRVVRRTDDGAHVTVTNPLMDAMDVALYTPDAELSAMRLSLAGATDAWDVPPPPPPPDADLFAAGMHTHQNTATIGVRAAAPVALRVQWTVAERSHTFWACLPM</sequence>
<evidence type="ECO:0000256" key="3">
    <source>
        <dbReference type="ARBA" id="ARBA00004657"/>
    </source>
</evidence>
<evidence type="ECO:0000256" key="14">
    <source>
        <dbReference type="SAM" id="MobiDB-lite"/>
    </source>
</evidence>
<name>A0AAF0E191_9BASI</name>
<reference evidence="15" key="1">
    <citation type="submission" date="2023-03" db="EMBL/GenBank/DDBJ databases">
        <title>Mating type loci evolution in Malassezia.</title>
        <authorList>
            <person name="Coelho M.A."/>
        </authorList>
    </citation>
    <scope>NUCLEOTIDE SEQUENCE</scope>
    <source>
        <strain evidence="15">CBS 7876</strain>
    </source>
</reference>
<feature type="compositionally biased region" description="Low complexity" evidence="14">
    <location>
        <begin position="216"/>
        <end position="234"/>
    </location>
</feature>
<evidence type="ECO:0000256" key="4">
    <source>
        <dbReference type="ARBA" id="ARBA00022490"/>
    </source>
</evidence>
<evidence type="ECO:0000256" key="11">
    <source>
        <dbReference type="ARBA" id="ARBA00034776"/>
    </source>
</evidence>
<evidence type="ECO:0000256" key="10">
    <source>
        <dbReference type="ARBA" id="ARBA00023212"/>
    </source>
</evidence>
<dbReference type="AlphaFoldDB" id="A0AAF0E191"/>
<dbReference type="Proteomes" id="UP001214603">
    <property type="component" value="Chromosome 8"/>
</dbReference>
<evidence type="ECO:0000313" key="16">
    <source>
        <dbReference type="Proteomes" id="UP001214603"/>
    </source>
</evidence>
<keyword evidence="9" id="KW-0175">Coiled coil</keyword>
<keyword evidence="10" id="KW-0206">Cytoskeleton</keyword>
<evidence type="ECO:0000256" key="7">
    <source>
        <dbReference type="ARBA" id="ARBA00022843"/>
    </source>
</evidence>
<evidence type="ECO:0000313" key="15">
    <source>
        <dbReference type="EMBL" id="WFD04448.1"/>
    </source>
</evidence>
<organism evidence="15 16">
    <name type="scientific">Malassezia obtusa</name>
    <dbReference type="NCBI Taxonomy" id="76774"/>
    <lineage>
        <taxon>Eukaryota</taxon>
        <taxon>Fungi</taxon>
        <taxon>Dikarya</taxon>
        <taxon>Basidiomycota</taxon>
        <taxon>Ustilaginomycotina</taxon>
        <taxon>Malasseziomycetes</taxon>
        <taxon>Malasseziales</taxon>
        <taxon>Malasseziaceae</taxon>
        <taxon>Malassezia</taxon>
    </lineage>
</organism>
<dbReference type="PANTHER" id="PTHR13034:SF2">
    <property type="entry name" value="DYNACTIN SUBUNIT 4"/>
    <property type="match status" value="1"/>
</dbReference>
<dbReference type="Pfam" id="PF05502">
    <property type="entry name" value="Dynactin_p62"/>
    <property type="match status" value="2"/>
</dbReference>
<comment type="subunit">
    <text evidence="13">Subunit of dynactin, a multiprotein complex part of a tripartite complex with dynein and a adapter, such as BICDL1, BICD2 or HOOK3. The dynactin complex is built around ACTR1A/ACTB filament and consists of an actin-related filament composed of a shoulder domain, a pointed end and a barbed end. Its length is defined by its flexible shoulder domain. The soulder is composed of 2 DCTN1 subunits, 4 DCTN2 and 2 DCTN3. The 4 DCNT2 (via N-terminus) bind the ACTR1A filament and act as molecular rulers to determine the length. The pointed end is important for binding dynein-dynactin cargo adapters. Consists of 4 subunits: ACTR10, DCNT4, DCTN5 and DCTN6. The barbed end is composed of a CAPZA1:CAPZB heterodimers, which binds ACTR1A/ACTB filament and dynactin and stabilizes dynactin. Interacts with ATP7B, but not ATP7A, in a copper-dependent manner. Interacts with ANK2; this interaction is required for localization at costameres. Interacts with N4BP2L1.</text>
</comment>
<evidence type="ECO:0000256" key="13">
    <source>
        <dbReference type="ARBA" id="ARBA00093507"/>
    </source>
</evidence>
<comment type="similarity">
    <text evidence="11">Belongs to the dynactin subunit 4 family.</text>
</comment>
<keyword evidence="7" id="KW-0832">Ubl conjugation</keyword>
<keyword evidence="8" id="KW-0007">Acetylation</keyword>
<proteinExistence type="inferred from homology"/>